<sequence length="341" mass="37179">MLALWYAHTWVADHLYTTPRLVLSSAEPGSGKTRVLEVAKHFTKAAEMTMSGSAAALVRMVAAGPITILLDEVDTIFAGGGGGNEEVRGMLNGGYKRTATIPKCRGDAATGITVDRLPIFAPAALAGLAGSLPDTINTRAITIHLRKRRNDEHVQSYMERRVDREATPIREALESWVTSIGESLEEAEPTMPHGVADRAAEIWEPLIAIADAAGGHWPTTARTACSYFVHDKTGVTPSLGVQLLTDLWTLFKTMGTDRLHTTEILRCLLTLDDSPWTDLNGRPLDARRLSKELRRYHVAPITVKCNDTNAKGYVTFANDHQVGLADAWARYLPALATEGEK</sequence>
<dbReference type="EMBL" id="JAXAVV010000002">
    <property type="protein sequence ID" value="MDX8048504.1"/>
    <property type="molecule type" value="Genomic_DNA"/>
</dbReference>
<dbReference type="Pfam" id="PF12307">
    <property type="entry name" value="DUF3631"/>
    <property type="match status" value="1"/>
</dbReference>
<protein>
    <submittedName>
        <fullName evidence="2">DUF3631 domain-containing protein</fullName>
    </submittedName>
</protein>
<proteinExistence type="predicted"/>
<reference evidence="2 3" key="1">
    <citation type="submission" date="2023-11" db="EMBL/GenBank/DDBJ databases">
        <title>Lentzea sokolovensis, sp. nov., Lentzea kristufkii, sp. nov., and Lentzea miocenensis, sp. nov., rare actinobacteria from Sokolov Coal Basin, Miocene lacustrine sediment, Czech Republic.</title>
        <authorList>
            <person name="Lara A."/>
            <person name="Kotroba L."/>
            <person name="Nouioui I."/>
            <person name="Neumann-Schaal M."/>
            <person name="Mast Y."/>
            <person name="Chronakova A."/>
        </authorList>
    </citation>
    <scope>NUCLEOTIDE SEQUENCE [LARGE SCALE GENOMIC DNA]</scope>
    <source>
        <strain evidence="2 3">BCCO 10_0798</strain>
    </source>
</reference>
<dbReference type="RefSeq" id="WP_319982622.1">
    <property type="nucleotide sequence ID" value="NZ_JAXAVV010000002.1"/>
</dbReference>
<dbReference type="Proteomes" id="UP001271792">
    <property type="component" value="Unassembled WGS sequence"/>
</dbReference>
<accession>A0ABU4TJR5</accession>
<evidence type="ECO:0000259" key="1">
    <source>
        <dbReference type="Pfam" id="PF12307"/>
    </source>
</evidence>
<keyword evidence="3" id="KW-1185">Reference proteome</keyword>
<evidence type="ECO:0000313" key="2">
    <source>
        <dbReference type="EMBL" id="MDX8048504.1"/>
    </source>
</evidence>
<organism evidence="2 3">
    <name type="scientific">Lentzea kristufekii</name>
    <dbReference type="NCBI Taxonomy" id="3095430"/>
    <lineage>
        <taxon>Bacteria</taxon>
        <taxon>Bacillati</taxon>
        <taxon>Actinomycetota</taxon>
        <taxon>Actinomycetes</taxon>
        <taxon>Pseudonocardiales</taxon>
        <taxon>Pseudonocardiaceae</taxon>
        <taxon>Lentzea</taxon>
    </lineage>
</organism>
<dbReference type="InterPro" id="IPR022081">
    <property type="entry name" value="DUF3631"/>
</dbReference>
<evidence type="ECO:0000313" key="3">
    <source>
        <dbReference type="Proteomes" id="UP001271792"/>
    </source>
</evidence>
<comment type="caution">
    <text evidence="2">The sequence shown here is derived from an EMBL/GenBank/DDBJ whole genome shotgun (WGS) entry which is preliminary data.</text>
</comment>
<feature type="domain" description="DUF3631" evidence="1">
    <location>
        <begin position="144"/>
        <end position="331"/>
    </location>
</feature>
<name>A0ABU4TJR5_9PSEU</name>
<gene>
    <name evidence="2" type="ORF">SK571_03850</name>
</gene>